<feature type="region of interest" description="Disordered" evidence="6">
    <location>
        <begin position="300"/>
        <end position="342"/>
    </location>
</feature>
<reference evidence="8 9" key="1">
    <citation type="journal article" date="2015" name="Sci. Rep.">
        <title>Chromosome-level genome map provides insights into diverse defense mechanisms in the medicinal fungus Ganoderma sinense.</title>
        <authorList>
            <person name="Zhu Y."/>
            <person name="Xu J."/>
            <person name="Sun C."/>
            <person name="Zhou S."/>
            <person name="Xu H."/>
            <person name="Nelson D.R."/>
            <person name="Qian J."/>
            <person name="Song J."/>
            <person name="Luo H."/>
            <person name="Xiang L."/>
            <person name="Li Y."/>
            <person name="Xu Z."/>
            <person name="Ji A."/>
            <person name="Wang L."/>
            <person name="Lu S."/>
            <person name="Hayward A."/>
            <person name="Sun W."/>
            <person name="Li X."/>
            <person name="Schwartz D.C."/>
            <person name="Wang Y."/>
            <person name="Chen S."/>
        </authorList>
    </citation>
    <scope>NUCLEOTIDE SEQUENCE [LARGE SCALE GENOMIC DNA]</scope>
    <source>
        <strain evidence="8 9">ZZ0214-1</strain>
    </source>
</reference>
<evidence type="ECO:0000256" key="3">
    <source>
        <dbReference type="ARBA" id="ARBA00022771"/>
    </source>
</evidence>
<proteinExistence type="predicted"/>
<dbReference type="Pfam" id="PF05699">
    <property type="entry name" value="Dimer_Tnp_hAT"/>
    <property type="match status" value="1"/>
</dbReference>
<feature type="compositionally biased region" description="Acidic residues" evidence="6">
    <location>
        <begin position="144"/>
        <end position="163"/>
    </location>
</feature>
<evidence type="ECO:0000313" key="9">
    <source>
        <dbReference type="Proteomes" id="UP000230002"/>
    </source>
</evidence>
<dbReference type="EMBL" id="AYKW01000012">
    <property type="protein sequence ID" value="PIL31003.1"/>
    <property type="molecule type" value="Genomic_DNA"/>
</dbReference>
<dbReference type="InterPro" id="IPR052035">
    <property type="entry name" value="ZnF_BED_domain_contain"/>
</dbReference>
<evidence type="ECO:0000313" key="8">
    <source>
        <dbReference type="EMBL" id="PIL31003.1"/>
    </source>
</evidence>
<feature type="region of interest" description="Disordered" evidence="6">
    <location>
        <begin position="129"/>
        <end position="165"/>
    </location>
</feature>
<evidence type="ECO:0000256" key="6">
    <source>
        <dbReference type="SAM" id="MobiDB-lite"/>
    </source>
</evidence>
<protein>
    <recommendedName>
        <fullName evidence="7">HAT C-terminal dimerisation domain-containing protein</fullName>
    </recommendedName>
</protein>
<sequence length="459" mass="52477">MLQEYEGKLAFTTDVWMFLNHHLFIALCMHLEHKDELLSMVLNVMELAKLHMEVHLVSAFAEVLEEFGINEKEVHITCDNASNNDKMIKELVELLLGFDGERSHVRCFLHVLSLIVKALLHEFNSSKPTTRRSATRARGKPAEDDNADAEEDEEDDNNATDDLDPLREMTEKEQKQFEKDIRLVKLAIVKVFKDATLYFSHHDTPNLVHVIPVMDCIEETLMDASHGVKYSNAIAVACGLAKNILDKYYSLTDGSATYRIAMILHPRYKLSYFRKLKWTKGWQQTVHKLVKQEYANTYAGRFDGSQDKPESNADDSSRPNSPSQSSTYENNNSEGAWVDVDPSDDGRNLFNILDDFDADPDEDIRDKLEHYLTAPTQKVTDVIQWWKDRQGIYPNLSRMAIDYLTIPATSIDVERLFSHGQLILSHVRSRLSAQTMRAILCVGSWSVLNLVKPEEDLLA</sequence>
<feature type="compositionally biased region" description="Basic and acidic residues" evidence="6">
    <location>
        <begin position="304"/>
        <end position="317"/>
    </location>
</feature>
<evidence type="ECO:0000256" key="2">
    <source>
        <dbReference type="ARBA" id="ARBA00022723"/>
    </source>
</evidence>
<name>A0A2G8SB89_9APHY</name>
<dbReference type="OrthoDB" id="2792018at2759"/>
<dbReference type="PANTHER" id="PTHR46481:SF10">
    <property type="entry name" value="ZINC FINGER BED DOMAIN-CONTAINING PROTEIN 39"/>
    <property type="match status" value="1"/>
</dbReference>
<dbReference type="InterPro" id="IPR012337">
    <property type="entry name" value="RNaseH-like_sf"/>
</dbReference>
<feature type="domain" description="HAT C-terminal dimerisation" evidence="7">
    <location>
        <begin position="368"/>
        <end position="445"/>
    </location>
</feature>
<organism evidence="8 9">
    <name type="scientific">Ganoderma sinense ZZ0214-1</name>
    <dbReference type="NCBI Taxonomy" id="1077348"/>
    <lineage>
        <taxon>Eukaryota</taxon>
        <taxon>Fungi</taxon>
        <taxon>Dikarya</taxon>
        <taxon>Basidiomycota</taxon>
        <taxon>Agaricomycotina</taxon>
        <taxon>Agaricomycetes</taxon>
        <taxon>Polyporales</taxon>
        <taxon>Polyporaceae</taxon>
        <taxon>Ganoderma</taxon>
    </lineage>
</organism>
<dbReference type="SUPFAM" id="SSF53098">
    <property type="entry name" value="Ribonuclease H-like"/>
    <property type="match status" value="1"/>
</dbReference>
<evidence type="ECO:0000259" key="7">
    <source>
        <dbReference type="Pfam" id="PF05699"/>
    </source>
</evidence>
<keyword evidence="2" id="KW-0479">Metal-binding</keyword>
<dbReference type="GO" id="GO:0005634">
    <property type="term" value="C:nucleus"/>
    <property type="evidence" value="ECO:0007669"/>
    <property type="project" value="UniProtKB-SubCell"/>
</dbReference>
<keyword evidence="4" id="KW-0862">Zinc</keyword>
<dbReference type="AlphaFoldDB" id="A0A2G8SB89"/>
<gene>
    <name evidence="8" type="ORF">GSI_05696</name>
</gene>
<keyword evidence="9" id="KW-1185">Reference proteome</keyword>
<dbReference type="STRING" id="1077348.A0A2G8SB89"/>
<dbReference type="GO" id="GO:0008270">
    <property type="term" value="F:zinc ion binding"/>
    <property type="evidence" value="ECO:0007669"/>
    <property type="project" value="UniProtKB-KW"/>
</dbReference>
<feature type="compositionally biased region" description="Basic residues" evidence="6">
    <location>
        <begin position="129"/>
        <end position="139"/>
    </location>
</feature>
<dbReference type="Proteomes" id="UP000230002">
    <property type="component" value="Unassembled WGS sequence"/>
</dbReference>
<dbReference type="GO" id="GO:0046983">
    <property type="term" value="F:protein dimerization activity"/>
    <property type="evidence" value="ECO:0007669"/>
    <property type="project" value="InterPro"/>
</dbReference>
<keyword evidence="5" id="KW-0539">Nucleus</keyword>
<comment type="subcellular location">
    <subcellularLocation>
        <location evidence="1">Nucleus</location>
    </subcellularLocation>
</comment>
<evidence type="ECO:0000256" key="5">
    <source>
        <dbReference type="ARBA" id="ARBA00023242"/>
    </source>
</evidence>
<dbReference type="InterPro" id="IPR008906">
    <property type="entry name" value="HATC_C_dom"/>
</dbReference>
<accession>A0A2G8SB89</accession>
<evidence type="ECO:0000256" key="4">
    <source>
        <dbReference type="ARBA" id="ARBA00022833"/>
    </source>
</evidence>
<evidence type="ECO:0000256" key="1">
    <source>
        <dbReference type="ARBA" id="ARBA00004123"/>
    </source>
</evidence>
<comment type="caution">
    <text evidence="8">The sequence shown here is derived from an EMBL/GenBank/DDBJ whole genome shotgun (WGS) entry which is preliminary data.</text>
</comment>
<keyword evidence="3" id="KW-0863">Zinc-finger</keyword>
<dbReference type="PANTHER" id="PTHR46481">
    <property type="entry name" value="ZINC FINGER BED DOMAIN-CONTAINING PROTEIN 4"/>
    <property type="match status" value="1"/>
</dbReference>